<proteinExistence type="predicted"/>
<gene>
    <name evidence="2" type="ORF">BDV28DRAFT_12725</name>
</gene>
<dbReference type="Proteomes" id="UP000327118">
    <property type="component" value="Unassembled WGS sequence"/>
</dbReference>
<accession>A0A5N6Z2E5</accession>
<dbReference type="InterPro" id="IPR014030">
    <property type="entry name" value="Ketoacyl_synth_N"/>
</dbReference>
<evidence type="ECO:0000259" key="1">
    <source>
        <dbReference type="Pfam" id="PF00109"/>
    </source>
</evidence>
<dbReference type="Gene3D" id="3.40.47.10">
    <property type="match status" value="1"/>
</dbReference>
<dbReference type="EMBL" id="ML739153">
    <property type="protein sequence ID" value="KAE8351834.1"/>
    <property type="molecule type" value="Genomic_DNA"/>
</dbReference>
<reference evidence="3" key="1">
    <citation type="submission" date="2019-04" db="EMBL/GenBank/DDBJ databases">
        <title>Friends and foes A comparative genomics studyof 23 Aspergillus species from section Flavi.</title>
        <authorList>
            <consortium name="DOE Joint Genome Institute"/>
            <person name="Kjaerbolling I."/>
            <person name="Vesth T."/>
            <person name="Frisvad J.C."/>
            <person name="Nybo J.L."/>
            <person name="Theobald S."/>
            <person name="Kildgaard S."/>
            <person name="Isbrandt T."/>
            <person name="Kuo A."/>
            <person name="Sato A."/>
            <person name="Lyhne E.K."/>
            <person name="Kogle M.E."/>
            <person name="Wiebenga A."/>
            <person name="Kun R.S."/>
            <person name="Lubbers R.J."/>
            <person name="Makela M.R."/>
            <person name="Barry K."/>
            <person name="Chovatia M."/>
            <person name="Clum A."/>
            <person name="Daum C."/>
            <person name="Haridas S."/>
            <person name="He G."/>
            <person name="LaButti K."/>
            <person name="Lipzen A."/>
            <person name="Mondo S."/>
            <person name="Riley R."/>
            <person name="Salamov A."/>
            <person name="Simmons B.A."/>
            <person name="Magnuson J.K."/>
            <person name="Henrissat B."/>
            <person name="Mortensen U.H."/>
            <person name="Larsen T.O."/>
            <person name="Devries R.P."/>
            <person name="Grigoriev I.V."/>
            <person name="Machida M."/>
            <person name="Baker S.E."/>
            <person name="Andersen M.R."/>
        </authorList>
    </citation>
    <scope>NUCLEOTIDE SEQUENCE [LARGE SCALE GENOMIC DNA]</scope>
    <source>
        <strain evidence="3">CBS 553.77</strain>
    </source>
</reference>
<dbReference type="InterPro" id="IPR050091">
    <property type="entry name" value="PKS_NRPS_Biosynth_Enz"/>
</dbReference>
<dbReference type="Pfam" id="PF00109">
    <property type="entry name" value="ketoacyl-synt"/>
    <property type="match status" value="1"/>
</dbReference>
<name>A0A5N6Z2E5_9EURO</name>
<dbReference type="SUPFAM" id="SSF53901">
    <property type="entry name" value="Thiolase-like"/>
    <property type="match status" value="1"/>
</dbReference>
<sequence>MSQKFARGPFPSNRFNAEAFYNLQEGRPGNMRYAEGYCISNDLEAFDGGFFGMNGSDILSLDPQQRQLLECCFECLESGGVTLEHVSGTMTGVNVGNFASDYETLAFKEPERIEGMAVLGM</sequence>
<protein>
    <recommendedName>
        <fullName evidence="1">Beta-ketoacyl synthase-like N-terminal domain-containing protein</fullName>
    </recommendedName>
</protein>
<dbReference type="GO" id="GO:0004312">
    <property type="term" value="F:fatty acid synthase activity"/>
    <property type="evidence" value="ECO:0007669"/>
    <property type="project" value="TreeGrafter"/>
</dbReference>
<dbReference type="InterPro" id="IPR016039">
    <property type="entry name" value="Thiolase-like"/>
</dbReference>
<evidence type="ECO:0000313" key="2">
    <source>
        <dbReference type="EMBL" id="KAE8351834.1"/>
    </source>
</evidence>
<evidence type="ECO:0000313" key="3">
    <source>
        <dbReference type="Proteomes" id="UP000327118"/>
    </source>
</evidence>
<dbReference type="PANTHER" id="PTHR43775">
    <property type="entry name" value="FATTY ACID SYNTHASE"/>
    <property type="match status" value="1"/>
</dbReference>
<dbReference type="PANTHER" id="PTHR43775:SF50">
    <property type="entry name" value="HIGHLY REDUCING POLYKETIDE SYNTHASE SRDA"/>
    <property type="match status" value="1"/>
</dbReference>
<dbReference type="GO" id="GO:0006633">
    <property type="term" value="P:fatty acid biosynthetic process"/>
    <property type="evidence" value="ECO:0007669"/>
    <property type="project" value="TreeGrafter"/>
</dbReference>
<feature type="domain" description="Beta-ketoacyl synthase-like N-terminal" evidence="1">
    <location>
        <begin position="7"/>
        <end position="109"/>
    </location>
</feature>
<dbReference type="GO" id="GO:0044550">
    <property type="term" value="P:secondary metabolite biosynthetic process"/>
    <property type="evidence" value="ECO:0007669"/>
    <property type="project" value="TreeGrafter"/>
</dbReference>
<keyword evidence="3" id="KW-1185">Reference proteome</keyword>
<organism evidence="2 3">
    <name type="scientific">Aspergillus coremiiformis</name>
    <dbReference type="NCBI Taxonomy" id="138285"/>
    <lineage>
        <taxon>Eukaryota</taxon>
        <taxon>Fungi</taxon>
        <taxon>Dikarya</taxon>
        <taxon>Ascomycota</taxon>
        <taxon>Pezizomycotina</taxon>
        <taxon>Eurotiomycetes</taxon>
        <taxon>Eurotiomycetidae</taxon>
        <taxon>Eurotiales</taxon>
        <taxon>Aspergillaceae</taxon>
        <taxon>Aspergillus</taxon>
        <taxon>Aspergillus subgen. Circumdati</taxon>
    </lineage>
</organism>
<dbReference type="AlphaFoldDB" id="A0A5N6Z2E5"/>
<dbReference type="OrthoDB" id="329835at2759"/>